<proteinExistence type="predicted"/>
<accession>A0ABV9SZP1</accession>
<name>A0ABV9SZP1_9BACT</name>
<comment type="caution">
    <text evidence="2">The sequence shown here is derived from an EMBL/GenBank/DDBJ whole genome shotgun (WGS) entry which is preliminary data.</text>
</comment>
<keyword evidence="1" id="KW-0732">Signal</keyword>
<dbReference type="RefSeq" id="WP_377063370.1">
    <property type="nucleotide sequence ID" value="NZ_JBHSJJ010000004.1"/>
</dbReference>
<feature type="signal peptide" evidence="1">
    <location>
        <begin position="1"/>
        <end position="27"/>
    </location>
</feature>
<dbReference type="InterPro" id="IPR021314">
    <property type="entry name" value="DUF2911"/>
</dbReference>
<gene>
    <name evidence="2" type="ORF">ACFPFU_08250</name>
</gene>
<dbReference type="Pfam" id="PF11138">
    <property type="entry name" value="DUF2911"/>
    <property type="match status" value="1"/>
</dbReference>
<evidence type="ECO:0000313" key="2">
    <source>
        <dbReference type="EMBL" id="MFC4871674.1"/>
    </source>
</evidence>
<evidence type="ECO:0000256" key="1">
    <source>
        <dbReference type="SAM" id="SignalP"/>
    </source>
</evidence>
<reference evidence="3" key="1">
    <citation type="journal article" date="2019" name="Int. J. Syst. Evol. Microbiol.">
        <title>The Global Catalogue of Microorganisms (GCM) 10K type strain sequencing project: providing services to taxonomists for standard genome sequencing and annotation.</title>
        <authorList>
            <consortium name="The Broad Institute Genomics Platform"/>
            <consortium name="The Broad Institute Genome Sequencing Center for Infectious Disease"/>
            <person name="Wu L."/>
            <person name="Ma J."/>
        </authorList>
    </citation>
    <scope>NUCLEOTIDE SEQUENCE [LARGE SCALE GENOMIC DNA]</scope>
    <source>
        <strain evidence="3">CGMCC 4.7466</strain>
    </source>
</reference>
<evidence type="ECO:0000313" key="3">
    <source>
        <dbReference type="Proteomes" id="UP001595818"/>
    </source>
</evidence>
<dbReference type="EMBL" id="JBHSJJ010000004">
    <property type="protein sequence ID" value="MFC4871674.1"/>
    <property type="molecule type" value="Genomic_DNA"/>
</dbReference>
<organism evidence="2 3">
    <name type="scientific">Negadavirga shengliensis</name>
    <dbReference type="NCBI Taxonomy" id="1389218"/>
    <lineage>
        <taxon>Bacteria</taxon>
        <taxon>Pseudomonadati</taxon>
        <taxon>Bacteroidota</taxon>
        <taxon>Cytophagia</taxon>
        <taxon>Cytophagales</taxon>
        <taxon>Cyclobacteriaceae</taxon>
        <taxon>Negadavirga</taxon>
    </lineage>
</organism>
<keyword evidence="3" id="KW-1185">Reference proteome</keyword>
<sequence length="202" mass="21954">MKNAKLCFLFMCLMLTLAGINHSYAQLQPPAPSPSAFVSQNVGFTKISIDYSSPGVKGRKVFGELEKYGVTWRAGANAPTTIEFSTGVNIDGTNLRPGKYSIFITPQQSGDWTVHINGKGNAVSAYMKDGKIDEDALAKDDAVTIKVAPVMASDSQERLTYSISAGDNKVAKVTMSWERIRLSFAVDTQVDQKLEGFKGVFN</sequence>
<dbReference type="Proteomes" id="UP001595818">
    <property type="component" value="Unassembled WGS sequence"/>
</dbReference>
<feature type="chain" id="PRO_5047303813" evidence="1">
    <location>
        <begin position="28"/>
        <end position="202"/>
    </location>
</feature>
<protein>
    <submittedName>
        <fullName evidence="2">DUF2911 domain-containing protein</fullName>
    </submittedName>
</protein>